<name>A0A438IA66_VITVI</name>
<dbReference type="Proteomes" id="UP000288805">
    <property type="component" value="Unassembled WGS sequence"/>
</dbReference>
<proteinExistence type="predicted"/>
<dbReference type="PANTHER" id="PTHR33710:SF64">
    <property type="entry name" value="ENDONUCLEASE_EXONUCLEASE_PHOSPHATASE DOMAIN-CONTAINING PROTEIN"/>
    <property type="match status" value="1"/>
</dbReference>
<sequence>MLEGVVRSLGSGRFLDWRALDADGVAGGLLICWDKRSLEILDWEDGQFSLSCKFRNVEDGVVWVFTGVYGPFTKEERECLWEEFGAIREIWEDPWCLEGDFNITLFQRERSRQGTITSTMRRFAQIIDELGLVDLPLQGGVFTWSKGLNNQSWARLDKFLVSPSWLDHFSGVLQSRLSRPISDHFPVLLKGGELRRGPSLFRFENMWLKVEGFIDLIRSWWRGIEVRGTASFRLAAKMKGIKQKLKVWNREVFGSLESNKVLALQQVEF</sequence>
<dbReference type="PANTHER" id="PTHR33710">
    <property type="entry name" value="BNAC02G09200D PROTEIN"/>
    <property type="match status" value="1"/>
</dbReference>
<evidence type="ECO:0008006" key="3">
    <source>
        <dbReference type="Google" id="ProtNLM"/>
    </source>
</evidence>
<dbReference type="InterPro" id="IPR036691">
    <property type="entry name" value="Endo/exonu/phosph_ase_sf"/>
</dbReference>
<dbReference type="Gene3D" id="3.60.10.10">
    <property type="entry name" value="Endonuclease/exonuclease/phosphatase"/>
    <property type="match status" value="1"/>
</dbReference>
<dbReference type="EMBL" id="QGNW01000128">
    <property type="protein sequence ID" value="RVW93613.1"/>
    <property type="molecule type" value="Genomic_DNA"/>
</dbReference>
<evidence type="ECO:0000313" key="1">
    <source>
        <dbReference type="EMBL" id="RVW93613.1"/>
    </source>
</evidence>
<dbReference type="SUPFAM" id="SSF56219">
    <property type="entry name" value="DNase I-like"/>
    <property type="match status" value="1"/>
</dbReference>
<dbReference type="Gramene" id="Vitis13g02284.t01">
    <property type="protein sequence ID" value="Vitis13g02284.t01.CDS"/>
    <property type="gene ID" value="Vitis13g02284"/>
</dbReference>
<organism evidence="1 2">
    <name type="scientific">Vitis vinifera</name>
    <name type="common">Grape</name>
    <dbReference type="NCBI Taxonomy" id="29760"/>
    <lineage>
        <taxon>Eukaryota</taxon>
        <taxon>Viridiplantae</taxon>
        <taxon>Streptophyta</taxon>
        <taxon>Embryophyta</taxon>
        <taxon>Tracheophyta</taxon>
        <taxon>Spermatophyta</taxon>
        <taxon>Magnoliopsida</taxon>
        <taxon>eudicotyledons</taxon>
        <taxon>Gunneridae</taxon>
        <taxon>Pentapetalae</taxon>
        <taxon>rosids</taxon>
        <taxon>Vitales</taxon>
        <taxon>Vitaceae</taxon>
        <taxon>Viteae</taxon>
        <taxon>Vitis</taxon>
    </lineage>
</organism>
<protein>
    <recommendedName>
        <fullName evidence="3">Endonuclease/exonuclease/phosphatase domain-containing protein</fullName>
    </recommendedName>
</protein>
<gene>
    <name evidence="1" type="ORF">CK203_028819</name>
</gene>
<reference evidence="1 2" key="1">
    <citation type="journal article" date="2018" name="PLoS Genet.">
        <title>Population sequencing reveals clonal diversity and ancestral inbreeding in the grapevine cultivar Chardonnay.</title>
        <authorList>
            <person name="Roach M.J."/>
            <person name="Johnson D.L."/>
            <person name="Bohlmann J."/>
            <person name="van Vuuren H.J."/>
            <person name="Jones S.J."/>
            <person name="Pretorius I.S."/>
            <person name="Schmidt S.A."/>
            <person name="Borneman A.R."/>
        </authorList>
    </citation>
    <scope>NUCLEOTIDE SEQUENCE [LARGE SCALE GENOMIC DNA]</scope>
    <source>
        <strain evidence="2">cv. Chardonnay</strain>
        <tissue evidence="1">Leaf</tissue>
    </source>
</reference>
<comment type="caution">
    <text evidence="1">The sequence shown here is derived from an EMBL/GenBank/DDBJ whole genome shotgun (WGS) entry which is preliminary data.</text>
</comment>
<evidence type="ECO:0000313" key="2">
    <source>
        <dbReference type="Proteomes" id="UP000288805"/>
    </source>
</evidence>
<dbReference type="AlphaFoldDB" id="A0A438IA66"/>
<accession>A0A438IA66</accession>